<gene>
    <name evidence="2" type="ORF">KME32_32395</name>
</gene>
<comment type="caution">
    <text evidence="2">The sequence shown here is derived from an EMBL/GenBank/DDBJ whole genome shotgun (WGS) entry which is preliminary data.</text>
</comment>
<name>A0A951Q711_9NOST</name>
<organism evidence="2 3">
    <name type="scientific">Mojavia pulchra JT2-VF2</name>
    <dbReference type="NCBI Taxonomy" id="287848"/>
    <lineage>
        <taxon>Bacteria</taxon>
        <taxon>Bacillati</taxon>
        <taxon>Cyanobacteriota</taxon>
        <taxon>Cyanophyceae</taxon>
        <taxon>Nostocales</taxon>
        <taxon>Nostocaceae</taxon>
    </lineage>
</organism>
<accession>A0A951Q711</accession>
<reference evidence="2" key="1">
    <citation type="submission" date="2021-05" db="EMBL/GenBank/DDBJ databases">
        <authorList>
            <person name="Pietrasiak N."/>
            <person name="Ward R."/>
            <person name="Stajich J.E."/>
            <person name="Kurbessoian T."/>
        </authorList>
    </citation>
    <scope>NUCLEOTIDE SEQUENCE</scope>
    <source>
        <strain evidence="2">JT2-VF2</strain>
    </source>
</reference>
<keyword evidence="1" id="KW-1133">Transmembrane helix</keyword>
<proteinExistence type="predicted"/>
<keyword evidence="1" id="KW-0812">Transmembrane</keyword>
<evidence type="ECO:0000313" key="2">
    <source>
        <dbReference type="EMBL" id="MBW4565701.1"/>
    </source>
</evidence>
<dbReference type="AlphaFoldDB" id="A0A951Q711"/>
<protein>
    <submittedName>
        <fullName evidence="2">Uncharacterized protein</fullName>
    </submittedName>
</protein>
<dbReference type="Proteomes" id="UP000715781">
    <property type="component" value="Unassembled WGS sequence"/>
</dbReference>
<dbReference type="EMBL" id="JAHHHN010000045">
    <property type="protein sequence ID" value="MBW4565701.1"/>
    <property type="molecule type" value="Genomic_DNA"/>
</dbReference>
<feature type="transmembrane region" description="Helical" evidence="1">
    <location>
        <begin position="136"/>
        <end position="158"/>
    </location>
</feature>
<evidence type="ECO:0000313" key="3">
    <source>
        <dbReference type="Proteomes" id="UP000715781"/>
    </source>
</evidence>
<evidence type="ECO:0000256" key="1">
    <source>
        <dbReference type="SAM" id="Phobius"/>
    </source>
</evidence>
<keyword evidence="1" id="KW-0472">Membrane</keyword>
<reference evidence="2" key="2">
    <citation type="journal article" date="2022" name="Microbiol. Resour. Announc.">
        <title>Metagenome Sequencing to Explore Phylogenomics of Terrestrial Cyanobacteria.</title>
        <authorList>
            <person name="Ward R.D."/>
            <person name="Stajich J.E."/>
            <person name="Johansen J.R."/>
            <person name="Huntemann M."/>
            <person name="Clum A."/>
            <person name="Foster B."/>
            <person name="Foster B."/>
            <person name="Roux S."/>
            <person name="Palaniappan K."/>
            <person name="Varghese N."/>
            <person name="Mukherjee S."/>
            <person name="Reddy T.B.K."/>
            <person name="Daum C."/>
            <person name="Copeland A."/>
            <person name="Chen I.A."/>
            <person name="Ivanova N.N."/>
            <person name="Kyrpides N.C."/>
            <person name="Shapiro N."/>
            <person name="Eloe-Fadrosh E.A."/>
            <person name="Pietrasiak N."/>
        </authorList>
    </citation>
    <scope>NUCLEOTIDE SEQUENCE</scope>
    <source>
        <strain evidence="2">JT2-VF2</strain>
    </source>
</reference>
<sequence>MDIKNNETNSNANLNLAYEYTKIVLEAKVKILDTLDSRMGMFLGFGGVLLKFGLDAPSELPSEQTLKTTFIALTVLSVCTNASGLLAKGTGNAVKPKKLMTDKYYNEENPRVKAFLINTWAELVEELEEMGKTKSIYLNSAITLLALAVIMLGTISIIEIYF</sequence>